<gene>
    <name evidence="1" type="ORF">Pla8534_23270</name>
</gene>
<protein>
    <submittedName>
        <fullName evidence="1">Uncharacterized protein</fullName>
    </submittedName>
</protein>
<evidence type="ECO:0000313" key="1">
    <source>
        <dbReference type="EMBL" id="QDU94536.1"/>
    </source>
</evidence>
<proteinExistence type="predicted"/>
<dbReference type="Gene3D" id="3.90.930.1">
    <property type="match status" value="2"/>
</dbReference>
<keyword evidence="2" id="KW-1185">Reference proteome</keyword>
<dbReference type="Proteomes" id="UP000317648">
    <property type="component" value="Chromosome"/>
</dbReference>
<accession>A0A518DRS7</accession>
<evidence type="ECO:0000313" key="2">
    <source>
        <dbReference type="Proteomes" id="UP000317648"/>
    </source>
</evidence>
<dbReference type="RefSeq" id="WP_145053021.1">
    <property type="nucleotide sequence ID" value="NZ_CP036433.1"/>
</dbReference>
<organism evidence="1 2">
    <name type="scientific">Lignipirellula cremea</name>
    <dbReference type="NCBI Taxonomy" id="2528010"/>
    <lineage>
        <taxon>Bacteria</taxon>
        <taxon>Pseudomonadati</taxon>
        <taxon>Planctomycetota</taxon>
        <taxon>Planctomycetia</taxon>
        <taxon>Pirellulales</taxon>
        <taxon>Pirellulaceae</taxon>
        <taxon>Lignipirellula</taxon>
    </lineage>
</organism>
<dbReference type="OrthoDB" id="9775677at2"/>
<dbReference type="KEGG" id="lcre:Pla8534_23270"/>
<name>A0A518DRS7_9BACT</name>
<reference evidence="1 2" key="1">
    <citation type="submission" date="2019-02" db="EMBL/GenBank/DDBJ databases">
        <title>Deep-cultivation of Planctomycetes and their phenomic and genomic characterization uncovers novel biology.</title>
        <authorList>
            <person name="Wiegand S."/>
            <person name="Jogler M."/>
            <person name="Boedeker C."/>
            <person name="Pinto D."/>
            <person name="Vollmers J."/>
            <person name="Rivas-Marin E."/>
            <person name="Kohn T."/>
            <person name="Peeters S.H."/>
            <person name="Heuer A."/>
            <person name="Rast P."/>
            <person name="Oberbeckmann S."/>
            <person name="Bunk B."/>
            <person name="Jeske O."/>
            <person name="Meyerdierks A."/>
            <person name="Storesund J.E."/>
            <person name="Kallscheuer N."/>
            <person name="Luecker S."/>
            <person name="Lage O.M."/>
            <person name="Pohl T."/>
            <person name="Merkel B.J."/>
            <person name="Hornburger P."/>
            <person name="Mueller R.-W."/>
            <person name="Bruemmer F."/>
            <person name="Labrenz M."/>
            <person name="Spormann A.M."/>
            <person name="Op den Camp H."/>
            <person name="Overmann J."/>
            <person name="Amann R."/>
            <person name="Jetten M.S.M."/>
            <person name="Mascher T."/>
            <person name="Medema M.H."/>
            <person name="Devos D.P."/>
            <person name="Kaster A.-K."/>
            <person name="Ovreas L."/>
            <person name="Rohde M."/>
            <person name="Galperin M.Y."/>
            <person name="Jogler C."/>
        </authorList>
    </citation>
    <scope>NUCLEOTIDE SEQUENCE [LARGE SCALE GENOMIC DNA]</scope>
    <source>
        <strain evidence="1 2">Pla85_3_4</strain>
    </source>
</reference>
<dbReference type="EMBL" id="CP036433">
    <property type="protein sequence ID" value="QDU94536.1"/>
    <property type="molecule type" value="Genomic_DNA"/>
</dbReference>
<sequence length="1889" mass="207874">MAKIQINNLPDVESISLEELDEAFGAGLRLRKRKQFHAAPAEVLEVRQMLSATTVASLKNALLGAEQKSEVASPTNTVASQIWKDRQGPTVQMRSVAAFFQADAEGTNGSGAAEAKVAADSQSTTVDGPVQVQTDINEAGAQVTSFANDQGLFRQETAAADGSRLLETWNDSGDHVATYYDQNEEAFLRVTEAKDGSSIREEFRPDSIVKTYLQDGQVYEQKVWREDNTAIHQTWSTDGQVQCTEFADNIVVRRKTWTGESSLLVEDWKDDVYQQSTYEGSDLVARSSHLNGMLTQQESWSESDGKLSYVLTEYSHGEVSSKAEYLNGQLELREQWTEKHYIKTTFASGISSFRYTYLRENGELAIREEWTDDNYTQREYAGSHLLVLNEYSRQSDKQELEKRTEWQGLQTIVTTFAQQAASERLTYFNDQLEKKEVWKAKGVFEVSSYASGRRTKLDQYQSGELKTRTEWSWSKNSNGWTSTTSVSKFKSGYCYQTENFDSKGVLRQRQEWSWATRQNGSKVTEWYAETYTVTDWNSREQKTKSEVYNSKAELTNRTEWVWKSKTVSGKTQWYASSVTTTSLNKNAVQKLEVRDSSNKVRRLEEKASDGSYIIKQYDSKGRIQQIEVSKSDGYYSLSRYDANGKIYARQINQSNGESRSEEWKSNGVYISRSFDSSRRLVSQAVRTKNVLQQYETWSYKKVGSNYQVKEYVRNDFDSKGSLTRKTTMKDGQLYRVEEWKTSSRMVGSALRRTSVNGTQKTSTYYKSGKATERYTYWNGAKEKYETWSGNTQVVSYYNRSTGKRYQRDTYTSGKQTKREEWYTDGRQVNTYYDSGRVTKRYTYNAGIKVYETWESNGDYRKFLYVNRPSITGAANYVKFYKEWHTSKGSGSESYKTPVSFSLYSMNDAKKDLEKASKSSGVNKLVSIGSSTFNYSSWKKRWDSTWKQAIGNIGVPIWLRDMLGKSVSLNNLTKPLSVSNLSLPAPKDILTNVNAGLKAGSILGVKAPKITLPPSAKAIAAEAKKSFADPHSVVASLGEAVKINPADIVSAAIDQSPIKATDFSLPDIGKAANVGLGDLAEWSKEKGGVIAQEAKELGGNIAREGKDVGGDVAREGKDVAGDIAREGKTAGGDIAREGKNAADDVAREGKKAAGDIAEEGKALGGRIADQWKKLYSAAIPDEFDQILSDFSTGVTELAQAPLTTITNMTDSLKMLNGLDWTKLQPPAGSNLGGGLNPFEAFGDIDLAKLLDPNVLLNQAVKFADASIDIKQGDGGWWTIGAKTSQFELSFSWRTKSQTDWRLAEWAAKVSYKHGPAAITYQDSSKTTGVISMGYDLGIVDMSAAWDLGKRDELLSSITYLHEGGPKKGGASLSSTTRINTINGSTYPGSVKAAGLGNLLKSMGLERPEGWGYDAEIEAKYDQKKGLSNTDVEAWDFNLKASIDVEGVELKADAKVDPTTGEISKFSATATVGEKDEKGEFQEAVSIGASGDLSTGETKKVTVGALNEDGKVSITGDPNTGETTSVSAEVKGEDGSLGATVDPRTGETTKITGSVKSDDGEVKATVDPRTGQANIQATVVVKEEKAEVKPAEAKEDFVGPPAPGEDFVGPPAPGEDFVGPPAPGEDFVGPPAPGEDFVGPPAPGAYSEAVLARIEPFKTLEGTKPHIGSDSGNITLPFGIVADSGVKHNGKEVTAGDFKGIPFPADEIDFSEAVKDGIKRSDFDSDEAWAKDVIALFENRVKDRVPNYDQLAVNEQQALIDIAWNLPDGAIGFEGTKTLLKEFEKAPEDRSPQNLLSTAQYHYTSITRKDAETGKDVKTYFPMKGLVKRRAAMYNLLAAEGQKATAVRQTTQANGKPLFEILNAKGEVLAKFESKHPTDKSRSADGTIDID</sequence>